<name>A0AAN8TTR0_SOLBU</name>
<evidence type="ECO:0000313" key="3">
    <source>
        <dbReference type="Proteomes" id="UP001371456"/>
    </source>
</evidence>
<dbReference type="AlphaFoldDB" id="A0AAN8TTR0"/>
<evidence type="ECO:0000256" key="1">
    <source>
        <dbReference type="SAM" id="MobiDB-lite"/>
    </source>
</evidence>
<dbReference type="PANTHER" id="PTHR34461">
    <property type="entry name" value="EXPRESSED PROTEIN"/>
    <property type="match status" value="1"/>
</dbReference>
<accession>A0AAN8TTR0</accession>
<feature type="region of interest" description="Disordered" evidence="1">
    <location>
        <begin position="594"/>
        <end position="622"/>
    </location>
</feature>
<feature type="region of interest" description="Disordered" evidence="1">
    <location>
        <begin position="561"/>
        <end position="580"/>
    </location>
</feature>
<dbReference type="Proteomes" id="UP001371456">
    <property type="component" value="Unassembled WGS sequence"/>
</dbReference>
<organism evidence="2 3">
    <name type="scientific">Solanum bulbocastanum</name>
    <name type="common">Wild potato</name>
    <dbReference type="NCBI Taxonomy" id="147425"/>
    <lineage>
        <taxon>Eukaryota</taxon>
        <taxon>Viridiplantae</taxon>
        <taxon>Streptophyta</taxon>
        <taxon>Embryophyta</taxon>
        <taxon>Tracheophyta</taxon>
        <taxon>Spermatophyta</taxon>
        <taxon>Magnoliopsida</taxon>
        <taxon>eudicotyledons</taxon>
        <taxon>Gunneridae</taxon>
        <taxon>Pentapetalae</taxon>
        <taxon>asterids</taxon>
        <taxon>lamiids</taxon>
        <taxon>Solanales</taxon>
        <taxon>Solanaceae</taxon>
        <taxon>Solanoideae</taxon>
        <taxon>Solaneae</taxon>
        <taxon>Solanum</taxon>
    </lineage>
</organism>
<reference evidence="2 3" key="1">
    <citation type="submission" date="2024-02" db="EMBL/GenBank/DDBJ databases">
        <title>de novo genome assembly of Solanum bulbocastanum strain 11H21.</title>
        <authorList>
            <person name="Hosaka A.J."/>
        </authorList>
    </citation>
    <scope>NUCLEOTIDE SEQUENCE [LARGE SCALE GENOMIC DNA]</scope>
    <source>
        <tissue evidence="2">Young leaves</tissue>
    </source>
</reference>
<dbReference type="PANTHER" id="PTHR34461:SF2">
    <property type="entry name" value="EXPRESSED PROTEIN"/>
    <property type="match status" value="1"/>
</dbReference>
<sequence>MEQRSCNNLHFIQVRRRGLTVEVPNVDSHGKPALMFKKLKDIYDTENIKCESECLLVVDRTLQAVEPEDNIFGGCANHEVNIQSDDKSDDCDFGEITLKQLKNKCKSKKRKPATPSSSVTCLKKPNGCYLPEEDDDLKVPLSHLKLGIFKKANGKRRCTNRNLFASPKVPVSVKLEEVFEPEISQQLRSVLPEVAEPIADTSESEFSAYQSSDSSNCSSNIQMVCKLEPVAITCSEFPNVVDSEENKPVLFAEEQQLCTLNQISSDNSEHVESKYVFPASEVPAEVSNQEYGCNEENSQKELLAPARSMETVAAANDQSLDMYDCLMNCSDTVEISDQKPNIVVFHVPDATVPNSTITASLHCADDVCMFGDRDKEVLLSDQNISSVAGSVDNCISSWNFQTCSGSDNCLPSLDKIDDKEQRTDSCFTDAATSLISGNCLDDENQPLKYSSISEEKNMALSSPPPDVVDQISTPELSPPPERLLSTRKAISPSSQERLCLAMNSIDLIDDLENYRTDYQKYEKQMEFSVLLFLMYSKSDKISLVQCKEKLAFAGHEDSERSCLADASTSKDSERSPRPNQAKVFIGPKQISRRLKIGKRSSPPKGNLVKRSSPLKGNLEGPRLSRSLPQLSTGCTSIKRCSESAIAFSQRQMHDIESLASKLMNELKSMKDMVEDKLLFEAYRTSSLKNDADEVKNAIKGATKVEETTRKWLSMMTRDCTRFCKIMKLTQNGATDSKNSVHREGRKISFADEAGGMLCDFNYFEDTDPTLESDSIQEEDI</sequence>
<comment type="caution">
    <text evidence="2">The sequence shown here is derived from an EMBL/GenBank/DDBJ whole genome shotgun (WGS) entry which is preliminary data.</text>
</comment>
<feature type="compositionally biased region" description="Basic and acidic residues" evidence="1">
    <location>
        <begin position="561"/>
        <end position="576"/>
    </location>
</feature>
<protein>
    <submittedName>
        <fullName evidence="2">Uncharacterized protein</fullName>
    </submittedName>
</protein>
<dbReference type="EMBL" id="JBANQN010000004">
    <property type="protein sequence ID" value="KAK6792889.1"/>
    <property type="molecule type" value="Genomic_DNA"/>
</dbReference>
<proteinExistence type="predicted"/>
<keyword evidence="3" id="KW-1185">Reference proteome</keyword>
<evidence type="ECO:0000313" key="2">
    <source>
        <dbReference type="EMBL" id="KAK6792889.1"/>
    </source>
</evidence>
<gene>
    <name evidence="2" type="ORF">RDI58_011970</name>
</gene>